<reference evidence="3 4" key="1">
    <citation type="journal article" date="2019" name="Int. J. Syst. Evol. Microbiol.">
        <title>The Global Catalogue of Microorganisms (GCM) 10K type strain sequencing project: providing services to taxonomists for standard genome sequencing and annotation.</title>
        <authorList>
            <consortium name="The Broad Institute Genomics Platform"/>
            <consortium name="The Broad Institute Genome Sequencing Center for Infectious Disease"/>
            <person name="Wu L."/>
            <person name="Ma J."/>
        </authorList>
    </citation>
    <scope>NUCLEOTIDE SEQUENCE [LARGE SCALE GENOMIC DNA]</scope>
    <source>
        <strain evidence="3 4">JCM 13250</strain>
    </source>
</reference>
<dbReference type="RefSeq" id="WP_344128114.1">
    <property type="nucleotide sequence ID" value="NZ_BAAALT010000039.1"/>
</dbReference>
<keyword evidence="2" id="KW-1133">Transmembrane helix</keyword>
<feature type="transmembrane region" description="Helical" evidence="2">
    <location>
        <begin position="69"/>
        <end position="93"/>
    </location>
</feature>
<keyword evidence="2" id="KW-0812">Transmembrane</keyword>
<protein>
    <submittedName>
        <fullName evidence="3">Uncharacterized protein</fullName>
    </submittedName>
</protein>
<gene>
    <name evidence="3" type="ORF">GCM10009682_17030</name>
</gene>
<feature type="compositionally biased region" description="Pro residues" evidence="1">
    <location>
        <begin position="21"/>
        <end position="35"/>
    </location>
</feature>
<comment type="caution">
    <text evidence="3">The sequence shown here is derived from an EMBL/GenBank/DDBJ whole genome shotgun (WGS) entry which is preliminary data.</text>
</comment>
<accession>A0ABN2LQF6</accession>
<evidence type="ECO:0000313" key="4">
    <source>
        <dbReference type="Proteomes" id="UP001500218"/>
    </source>
</evidence>
<keyword evidence="4" id="KW-1185">Reference proteome</keyword>
<evidence type="ECO:0000313" key="3">
    <source>
        <dbReference type="EMBL" id="GAA1795856.1"/>
    </source>
</evidence>
<name>A0ABN2LQF6_9ACTN</name>
<feature type="compositionally biased region" description="Low complexity" evidence="1">
    <location>
        <begin position="36"/>
        <end position="55"/>
    </location>
</feature>
<dbReference type="EMBL" id="BAAALT010000039">
    <property type="protein sequence ID" value="GAA1795856.1"/>
    <property type="molecule type" value="Genomic_DNA"/>
</dbReference>
<organism evidence="3 4">
    <name type="scientific">Luedemannella flava</name>
    <dbReference type="NCBI Taxonomy" id="349316"/>
    <lineage>
        <taxon>Bacteria</taxon>
        <taxon>Bacillati</taxon>
        <taxon>Actinomycetota</taxon>
        <taxon>Actinomycetes</taxon>
        <taxon>Micromonosporales</taxon>
        <taxon>Micromonosporaceae</taxon>
        <taxon>Luedemannella</taxon>
    </lineage>
</organism>
<feature type="compositionally biased region" description="Low complexity" evidence="1">
    <location>
        <begin position="1"/>
        <end position="20"/>
    </location>
</feature>
<sequence>MSDPYAQHPGQPGQPGQNWPPQAPTSPYAQPPTQPGFPAYGAPGQQPPYGAQPGYVPGGQPPANSNKGLIIGLISGVVVLLLLLCGGGAAWYFTSKDDPTTPEAPATVAAPPSAAPTTGDDSGKQNNNNAITAKYSSDFGDVCSGGAILNAADYNASANNNKAYVFSNRPSRPTYWSMGYLDSTTPYYAKSADFTKVSVVGCLKYVDGSETLGQKCDIKASDGKKLTVDYMSARYVLTFYAAKTGQKIGDGGPVSAPANRCPSFMTYDKDTLKSYASPDDGTVDAAFAKLLGS</sequence>
<feature type="region of interest" description="Disordered" evidence="1">
    <location>
        <begin position="1"/>
        <end position="60"/>
    </location>
</feature>
<dbReference type="Proteomes" id="UP001500218">
    <property type="component" value="Unassembled WGS sequence"/>
</dbReference>
<evidence type="ECO:0000256" key="2">
    <source>
        <dbReference type="SAM" id="Phobius"/>
    </source>
</evidence>
<feature type="compositionally biased region" description="Low complexity" evidence="1">
    <location>
        <begin position="101"/>
        <end position="118"/>
    </location>
</feature>
<feature type="region of interest" description="Disordered" evidence="1">
    <location>
        <begin position="100"/>
        <end position="129"/>
    </location>
</feature>
<evidence type="ECO:0000256" key="1">
    <source>
        <dbReference type="SAM" id="MobiDB-lite"/>
    </source>
</evidence>
<proteinExistence type="predicted"/>
<keyword evidence="2" id="KW-0472">Membrane</keyword>